<protein>
    <submittedName>
        <fullName evidence="2">Osmoregulation-related protein</fullName>
    </submittedName>
</protein>
<dbReference type="AlphaFoldDB" id="J6F0W3"/>
<feature type="region of interest" description="Disordered" evidence="1">
    <location>
        <begin position="143"/>
        <end position="264"/>
    </location>
</feature>
<feature type="region of interest" description="Disordered" evidence="1">
    <location>
        <begin position="1"/>
        <end position="115"/>
    </location>
</feature>
<dbReference type="GeneID" id="25985651"/>
<dbReference type="HOGENOM" id="CLU_931229_0_0_1"/>
<comment type="caution">
    <text evidence="2">The sequence shown here is derived from an EMBL/GenBank/DDBJ whole genome shotgun (WGS) entry which is preliminary data.</text>
</comment>
<feature type="compositionally biased region" description="Acidic residues" evidence="1">
    <location>
        <begin position="153"/>
        <end position="163"/>
    </location>
</feature>
<gene>
    <name evidence="2" type="ORF">A1Q1_02137</name>
</gene>
<evidence type="ECO:0000256" key="1">
    <source>
        <dbReference type="SAM" id="MobiDB-lite"/>
    </source>
</evidence>
<accession>J6F0W3</accession>
<evidence type="ECO:0000313" key="3">
    <source>
        <dbReference type="Proteomes" id="UP000002748"/>
    </source>
</evidence>
<reference evidence="2 3" key="1">
    <citation type="journal article" date="2012" name="Eukaryot. Cell">
        <title>Draft genome sequence of CBS 2479, the standard type strain of Trichosporon asahii.</title>
        <authorList>
            <person name="Yang R.Y."/>
            <person name="Li H.T."/>
            <person name="Zhu H."/>
            <person name="Zhou G.P."/>
            <person name="Wang M."/>
            <person name="Wang L."/>
        </authorList>
    </citation>
    <scope>NUCLEOTIDE SEQUENCE [LARGE SCALE GENOMIC DNA]</scope>
    <source>
        <strain evidence="3">ATCC 90039 / CBS 2479 / JCM 2466 / KCTC 7840 / NCYC 2677 / UAMH 7654</strain>
    </source>
</reference>
<dbReference type="Proteomes" id="UP000002748">
    <property type="component" value="Unassembled WGS sequence"/>
</dbReference>
<evidence type="ECO:0000313" key="2">
    <source>
        <dbReference type="EMBL" id="EJT48802.1"/>
    </source>
</evidence>
<dbReference type="KEGG" id="tasa:A1Q1_02137"/>
<proteinExistence type="predicted"/>
<feature type="compositionally biased region" description="Basic and acidic residues" evidence="1">
    <location>
        <begin position="143"/>
        <end position="152"/>
    </location>
</feature>
<organism evidence="2 3">
    <name type="scientific">Trichosporon asahii var. asahii (strain ATCC 90039 / CBS 2479 / JCM 2466 / KCTC 7840 / NBRC 103889/ NCYC 2677 / UAMH 7654)</name>
    <name type="common">Yeast</name>
    <dbReference type="NCBI Taxonomy" id="1186058"/>
    <lineage>
        <taxon>Eukaryota</taxon>
        <taxon>Fungi</taxon>
        <taxon>Dikarya</taxon>
        <taxon>Basidiomycota</taxon>
        <taxon>Agaricomycotina</taxon>
        <taxon>Tremellomycetes</taxon>
        <taxon>Trichosporonales</taxon>
        <taxon>Trichosporonaceae</taxon>
        <taxon>Trichosporon</taxon>
    </lineage>
</organism>
<dbReference type="EMBL" id="ALBS01000190">
    <property type="protein sequence ID" value="EJT48802.1"/>
    <property type="molecule type" value="Genomic_DNA"/>
</dbReference>
<name>J6F0W3_TRIAS</name>
<feature type="compositionally biased region" description="Acidic residues" evidence="1">
    <location>
        <begin position="171"/>
        <end position="240"/>
    </location>
</feature>
<dbReference type="VEuPathDB" id="FungiDB:A1Q1_02137"/>
<dbReference type="RefSeq" id="XP_014180557.1">
    <property type="nucleotide sequence ID" value="XM_014325082.1"/>
</dbReference>
<sequence length="299" mass="32875">MPFRGKHNKGSSGRSNSVRARKEARKAARKGPPQPRNPPRQQERHEPAESSSKLKGKRRASPELESDEEQVPKKKAKGAQGTTVLAQLVKDKAEAKKQKKSKKELVLPEDDGDVEDREIEWLEYMLKKEKGGDDLLDFTGKMEQGKLRKDDLQLDSDSDLEGYDEWHGIDSDAEVDLSESEGDDEEDGESEDEDDESGVDEEESDDGGDDGEVDLEESDDEQVAEDDVSGDSDDDDESEAPAEGKEIVETPTPAPAAPAGRYIPPHLRAAQLGEKAAADGAKVAERMKLERKAQGLLNK</sequence>